<dbReference type="Pfam" id="PF04317">
    <property type="entry name" value="DUF463"/>
    <property type="match status" value="1"/>
</dbReference>
<protein>
    <recommendedName>
        <fullName evidence="3">Nucleoside triphosphate hydrolase</fullName>
    </recommendedName>
</protein>
<keyword evidence="2" id="KW-1185">Reference proteome</keyword>
<evidence type="ECO:0008006" key="3">
    <source>
        <dbReference type="Google" id="ProtNLM"/>
    </source>
</evidence>
<sequence>MKSLKQEVSELIYRGFDTNIKIAVTGLSRAGKTAFITSLINQIQHLSTHDNLPFLVSAQERRIIGTKRVPQKNIMVSRFDYDRAMSFLHAEQTQWPEPTKDVSETRLAIKYKPVKRSKRLLGKSLTLYLDIIDYPGEWLLDLPLLELNFRQWSEQQVSLMKGKRAGFAKSWLEACKTLDLTREADEQQLASLSSVYTQYLHDCKAGGLHWVQPGRFVLPGELAGAPVLQFFPVAGEVPQSDKKASSRHAPTNYDLLSARFEEYKSKVVQRFYKEYFATFDRQVVLVDCLTPLNRGHDSFVDMQQALIQIMQSFRYGRNGILTRLFSPKIDKVLFCATKADHVTPEQHVNLVNLLDQMIYPVWQQVAYEEVEMRGMSLASIQATQAGYIQESDQQYPAIQGDTLAGEFVTLFPGEVPAKLPVADYWQSNQFDFVQFKPQQSIHGEPLPHLRMDSALEYLIGDKLR</sequence>
<dbReference type="PANTHER" id="PTHR38605">
    <property type="entry name" value="ATPASE-RELATED"/>
    <property type="match status" value="1"/>
</dbReference>
<evidence type="ECO:0000313" key="2">
    <source>
        <dbReference type="Proteomes" id="UP000184600"/>
    </source>
</evidence>
<gene>
    <name evidence="1" type="ORF">VQ7734_04824</name>
</gene>
<accession>A0A1M7Z264</accession>
<dbReference type="PIRSF" id="PIRSF019381">
    <property type="entry name" value="YcjX"/>
    <property type="match status" value="1"/>
</dbReference>
<name>A0A1M7Z264_9VIBR</name>
<dbReference type="OrthoDB" id="9777645at2"/>
<dbReference type="AlphaFoldDB" id="A0A1M7Z264"/>
<evidence type="ECO:0000313" key="1">
    <source>
        <dbReference type="EMBL" id="SHO59048.1"/>
    </source>
</evidence>
<dbReference type="STRING" id="1117707.VQ7734_04824"/>
<dbReference type="EMBL" id="FRFG01000091">
    <property type="protein sequence ID" value="SHO59048.1"/>
    <property type="molecule type" value="Genomic_DNA"/>
</dbReference>
<dbReference type="RefSeq" id="WP_073586478.1">
    <property type="nucleotide sequence ID" value="NZ_AP024897.1"/>
</dbReference>
<dbReference type="Proteomes" id="UP000184600">
    <property type="component" value="Unassembled WGS sequence"/>
</dbReference>
<dbReference type="PANTHER" id="PTHR38605:SF1">
    <property type="entry name" value="ATPASE"/>
    <property type="match status" value="1"/>
</dbReference>
<dbReference type="InterPro" id="IPR007413">
    <property type="entry name" value="YcjX-like"/>
</dbReference>
<organism evidence="1 2">
    <name type="scientific">Vibrio quintilis</name>
    <dbReference type="NCBI Taxonomy" id="1117707"/>
    <lineage>
        <taxon>Bacteria</taxon>
        <taxon>Pseudomonadati</taxon>
        <taxon>Pseudomonadota</taxon>
        <taxon>Gammaproteobacteria</taxon>
        <taxon>Vibrionales</taxon>
        <taxon>Vibrionaceae</taxon>
        <taxon>Vibrio</taxon>
    </lineage>
</organism>
<proteinExistence type="predicted"/>
<reference evidence="2" key="1">
    <citation type="submission" date="2016-12" db="EMBL/GenBank/DDBJ databases">
        <authorList>
            <person name="Rodrigo-Torres L."/>
            <person name="Arahal R.D."/>
            <person name="Lucena T."/>
        </authorList>
    </citation>
    <scope>NUCLEOTIDE SEQUENCE [LARGE SCALE GENOMIC DNA]</scope>
</reference>